<sequence>MTDLTIAVKEILDRRNDYETAEDYYYGRAEEVFTSKAIHNALKHTAGEFRLNFAAVPVDTVNNRLEITSVSAVSENAGQYLDRVWATDELQLDVAQVHKNALIYGDAYLMVLPDGDSLQVHYNSPKTALAVYDEENPKLMRYAAKVWEITVDNNGKRETRTRVNLYYPDRWEKYISLNKKLTTNPQPSEFKPFVDEYTDANGVMANPLKQKVIPLFHFRTEMPEGQPEHIRAYGPQDAINKFVVTQMAANDFHGFPQRWALTQEGSSESADFDDDPETVGVANQPGTLAVLKGIKSVGEFKAADPSTFIDPMRVNIRAMATVTATPLHYFEPTGNVPSGEALRVAEAPLVKKTKMRQISFGSTWRKVFSFILEAQGMKEDVQIHWRAVETFDTKEAWEIARIKKQVGLPDSQNLIEMGYDAALVEQWAQEAAQRASQGRTESQSTPVQPADTAALETGAQAGEQTDA</sequence>
<dbReference type="AlphaFoldDB" id="A0A369V5W8"/>
<evidence type="ECO:0000256" key="1">
    <source>
        <dbReference type="SAM" id="MobiDB-lite"/>
    </source>
</evidence>
<comment type="caution">
    <text evidence="2">The sequence shown here is derived from an EMBL/GenBank/DDBJ whole genome shotgun (WGS) entry which is preliminary data.</text>
</comment>
<dbReference type="InterPro" id="IPR021145">
    <property type="entry name" value="Portal_protein_SPP1_Gp6-like"/>
</dbReference>
<evidence type="ECO:0000313" key="2">
    <source>
        <dbReference type="EMBL" id="RDD85959.1"/>
    </source>
</evidence>
<name>A0A369V5W8_9ACTN</name>
<dbReference type="Proteomes" id="UP000253742">
    <property type="component" value="Unassembled WGS sequence"/>
</dbReference>
<dbReference type="OrthoDB" id="158281at2"/>
<dbReference type="EMBL" id="QQBH01000021">
    <property type="protein sequence ID" value="RDD85959.1"/>
    <property type="molecule type" value="Genomic_DNA"/>
</dbReference>
<feature type="compositionally biased region" description="Polar residues" evidence="1">
    <location>
        <begin position="434"/>
        <end position="447"/>
    </location>
</feature>
<feature type="region of interest" description="Disordered" evidence="1">
    <location>
        <begin position="430"/>
        <end position="467"/>
    </location>
</feature>
<evidence type="ECO:0000313" key="3">
    <source>
        <dbReference type="Proteomes" id="UP000253742"/>
    </source>
</evidence>
<gene>
    <name evidence="2" type="ORF">DVZ84_26870</name>
</gene>
<proteinExistence type="predicted"/>
<protein>
    <submittedName>
        <fullName evidence="2">Phage portal protein</fullName>
    </submittedName>
</protein>
<organism evidence="2 3">
    <name type="scientific">Streptomyces parvulus</name>
    <dbReference type="NCBI Taxonomy" id="146923"/>
    <lineage>
        <taxon>Bacteria</taxon>
        <taxon>Bacillati</taxon>
        <taxon>Actinomycetota</taxon>
        <taxon>Actinomycetes</taxon>
        <taxon>Kitasatosporales</taxon>
        <taxon>Streptomycetaceae</taxon>
        <taxon>Streptomyces</taxon>
    </lineage>
</organism>
<accession>A0A369V5W8</accession>
<dbReference type="Pfam" id="PF05133">
    <property type="entry name" value="SPP1_portal"/>
    <property type="match status" value="1"/>
</dbReference>
<dbReference type="RefSeq" id="WP_114531392.1">
    <property type="nucleotide sequence ID" value="NZ_QQBH01000021.1"/>
</dbReference>
<reference evidence="2 3" key="1">
    <citation type="submission" date="2018-07" db="EMBL/GenBank/DDBJ databases">
        <title>Genome guided investigation of antibiotics producing actinomycetales strain isolated from a Macau mangrove ecosystem.</title>
        <authorList>
            <person name="Hu D."/>
        </authorList>
    </citation>
    <scope>NUCLEOTIDE SEQUENCE [LARGE SCALE GENOMIC DNA]</scope>
    <source>
        <strain evidence="2 3">2297</strain>
    </source>
</reference>